<keyword evidence="2" id="KW-0378">Hydrolase</keyword>
<comment type="similarity">
    <text evidence="1">Belongs to the histidine acid phosphatase family.</text>
</comment>
<evidence type="ECO:0000256" key="1">
    <source>
        <dbReference type="ARBA" id="ARBA00005375"/>
    </source>
</evidence>
<dbReference type="Pfam" id="PF00328">
    <property type="entry name" value="His_Phos_2"/>
    <property type="match status" value="1"/>
</dbReference>
<dbReference type="SUPFAM" id="SSF53254">
    <property type="entry name" value="Phosphoglycerate mutase-like"/>
    <property type="match status" value="1"/>
</dbReference>
<dbReference type="AlphaFoldDB" id="D3BHH3"/>
<evidence type="ECO:0000313" key="4">
    <source>
        <dbReference type="EMBL" id="EFA79150.1"/>
    </source>
</evidence>
<dbReference type="Gene3D" id="3.40.50.1240">
    <property type="entry name" value="Phosphoglycerate mutase-like"/>
    <property type="match status" value="1"/>
</dbReference>
<proteinExistence type="inferred from homology"/>
<evidence type="ECO:0000256" key="2">
    <source>
        <dbReference type="ARBA" id="ARBA00022801"/>
    </source>
</evidence>
<keyword evidence="5" id="KW-1185">Reference proteome</keyword>
<dbReference type="GeneID" id="31363455"/>
<dbReference type="InterPro" id="IPR029033">
    <property type="entry name" value="His_PPase_superfam"/>
</dbReference>
<dbReference type="RefSeq" id="XP_020431272.1">
    <property type="nucleotide sequence ID" value="XM_020578808.1"/>
</dbReference>
<dbReference type="PANTHER" id="PTHR11567:SF110">
    <property type="entry name" value="2-PHOSPHOXYLOSE PHOSPHATASE 1"/>
    <property type="match status" value="1"/>
</dbReference>
<protein>
    <submittedName>
        <fullName evidence="4">Histidine acid phosphatase family protein</fullName>
    </submittedName>
</protein>
<dbReference type="InterPro" id="IPR033379">
    <property type="entry name" value="Acid_Pase_AS"/>
</dbReference>
<accession>D3BHH3</accession>
<dbReference type="FunCoup" id="D3BHH3">
    <property type="interactions" value="7"/>
</dbReference>
<feature type="compositionally biased region" description="Polar residues" evidence="3">
    <location>
        <begin position="394"/>
        <end position="409"/>
    </location>
</feature>
<dbReference type="GO" id="GO:0016791">
    <property type="term" value="F:phosphatase activity"/>
    <property type="evidence" value="ECO:0007669"/>
    <property type="project" value="TreeGrafter"/>
</dbReference>
<dbReference type="OMA" id="SWPPFTS"/>
<dbReference type="CDD" id="cd07061">
    <property type="entry name" value="HP_HAP_like"/>
    <property type="match status" value="1"/>
</dbReference>
<feature type="region of interest" description="Disordered" evidence="3">
    <location>
        <begin position="1"/>
        <end position="33"/>
    </location>
</feature>
<dbReference type="Proteomes" id="UP000001396">
    <property type="component" value="Unassembled WGS sequence"/>
</dbReference>
<evidence type="ECO:0000256" key="3">
    <source>
        <dbReference type="SAM" id="MobiDB-lite"/>
    </source>
</evidence>
<feature type="compositionally biased region" description="Polar residues" evidence="3">
    <location>
        <begin position="1"/>
        <end position="13"/>
    </location>
</feature>
<dbReference type="PROSITE" id="PS00778">
    <property type="entry name" value="HIS_ACID_PHOSPHAT_2"/>
    <property type="match status" value="1"/>
</dbReference>
<dbReference type="InParanoid" id="D3BHH3"/>
<feature type="region of interest" description="Disordered" evidence="3">
    <location>
        <begin position="388"/>
        <end position="409"/>
    </location>
</feature>
<organism evidence="4 5">
    <name type="scientific">Heterostelium pallidum (strain ATCC 26659 / Pp 5 / PN500)</name>
    <name type="common">Cellular slime mold</name>
    <name type="synonym">Polysphondylium pallidum</name>
    <dbReference type="NCBI Taxonomy" id="670386"/>
    <lineage>
        <taxon>Eukaryota</taxon>
        <taxon>Amoebozoa</taxon>
        <taxon>Evosea</taxon>
        <taxon>Eumycetozoa</taxon>
        <taxon>Dictyostelia</taxon>
        <taxon>Acytosteliales</taxon>
        <taxon>Acytosteliaceae</taxon>
        <taxon>Heterostelium</taxon>
    </lineage>
</organism>
<dbReference type="InterPro" id="IPR050645">
    <property type="entry name" value="Histidine_acid_phosphatase"/>
</dbReference>
<evidence type="ECO:0000313" key="5">
    <source>
        <dbReference type="Proteomes" id="UP000001396"/>
    </source>
</evidence>
<gene>
    <name evidence="4" type="ORF">PPL_07975</name>
</gene>
<dbReference type="PANTHER" id="PTHR11567">
    <property type="entry name" value="ACID PHOSPHATASE-RELATED"/>
    <property type="match status" value="1"/>
</dbReference>
<dbReference type="EMBL" id="ADBJ01000036">
    <property type="protein sequence ID" value="EFA79150.1"/>
    <property type="molecule type" value="Genomic_DNA"/>
</dbReference>
<dbReference type="InterPro" id="IPR000560">
    <property type="entry name" value="His_Pase_clade-2"/>
</dbReference>
<reference evidence="4 5" key="1">
    <citation type="journal article" date="2011" name="Genome Res.">
        <title>Phylogeny-wide analysis of social amoeba genomes highlights ancient origins for complex intercellular communication.</title>
        <authorList>
            <person name="Heidel A.J."/>
            <person name="Lawal H.M."/>
            <person name="Felder M."/>
            <person name="Schilde C."/>
            <person name="Helps N.R."/>
            <person name="Tunggal B."/>
            <person name="Rivero F."/>
            <person name="John U."/>
            <person name="Schleicher M."/>
            <person name="Eichinger L."/>
            <person name="Platzer M."/>
            <person name="Noegel A.A."/>
            <person name="Schaap P."/>
            <person name="Gloeckner G."/>
        </authorList>
    </citation>
    <scope>NUCLEOTIDE SEQUENCE [LARGE SCALE GENOMIC DNA]</scope>
    <source>
        <strain evidence="5">ATCC 26659 / Pp 5 / PN500</strain>
    </source>
</reference>
<feature type="compositionally biased region" description="Low complexity" evidence="3">
    <location>
        <begin position="14"/>
        <end position="26"/>
    </location>
</feature>
<name>D3BHH3_HETP5</name>
<sequence>MSSSNDTQKVNNNSTPAAATPSTTGSSGSGGVHSNIADKIHEYKCKSETSPMNTVKDLVMPVDEYRPAGYHLKMMQVITRHGRRTPESNRYPLSLWSCNSVDNLIVNKDANRPECNLGQLTVFGTRDLINLGKNYHRMLIDKVHFLSDEYKPDEIFVRSSDRERTISSARSLMHGLYGGAFADAQEHMLNAATSFVILPEAVENIYPRGSCPRYAFLKSILPKHPKVLEEQKNSKLEDFSQRLRDIFEASKGYDSPFYVPSWRSYAGLVNSFDCFKNHGLPLPEGFNDEIVERMYLEASKEYKRMSLFPEMQRLGIGRFIGDLNKQLKSKATNQENTKDLKFGLYSAHDSTLGALLVAYDMYEENTHPETASALEFLLFEKDQNNNKKVEDSKQQQLATENAGKPTTNQQQQQFVKVIYNQKPVHIKKCKEFEVDEMCPYEKFIEISQELIPKDWNQECKISEAEKKSIIEEMKASPKY</sequence>
<dbReference type="STRING" id="670386.D3BHH3"/>
<comment type="caution">
    <text evidence="4">The sequence shown here is derived from an EMBL/GenBank/DDBJ whole genome shotgun (WGS) entry which is preliminary data.</text>
</comment>
<dbReference type="PROSITE" id="PS00616">
    <property type="entry name" value="HIS_ACID_PHOSPHAT_1"/>
    <property type="match status" value="1"/>
</dbReference>